<protein>
    <submittedName>
        <fullName evidence="1">9402_t:CDS:1</fullName>
    </submittedName>
</protein>
<comment type="caution">
    <text evidence="1">The sequence shown here is derived from an EMBL/GenBank/DDBJ whole genome shotgun (WGS) entry which is preliminary data.</text>
</comment>
<dbReference type="EMBL" id="CAJVPU010000105">
    <property type="protein sequence ID" value="CAG8440820.1"/>
    <property type="molecule type" value="Genomic_DNA"/>
</dbReference>
<reference evidence="1" key="1">
    <citation type="submission" date="2021-06" db="EMBL/GenBank/DDBJ databases">
        <authorList>
            <person name="Kallberg Y."/>
            <person name="Tangrot J."/>
            <person name="Rosling A."/>
        </authorList>
    </citation>
    <scope>NUCLEOTIDE SEQUENCE</scope>
    <source>
        <strain evidence="1">IL203A</strain>
    </source>
</reference>
<name>A0ACA9JX46_9GLOM</name>
<accession>A0ACA9JX46</accession>
<gene>
    <name evidence="1" type="ORF">DHETER_LOCUS242</name>
</gene>
<keyword evidence="2" id="KW-1185">Reference proteome</keyword>
<evidence type="ECO:0000313" key="2">
    <source>
        <dbReference type="Proteomes" id="UP000789702"/>
    </source>
</evidence>
<dbReference type="Proteomes" id="UP000789702">
    <property type="component" value="Unassembled WGS sequence"/>
</dbReference>
<sequence>MDNEGRSCVYGLRHQARCLTAVTAETEQNKFLVGSQTLKRDNEIHLINFHEDEFEITSTIYQHSEEVWDIAACPAKSDLFFTCYKKFDSISSHTKAKLWRMNNSDVISEDFEKRPRPLRSASHLPLECIFEVKEDDTIKKVLWDPKKDLTKFVSIHDSSLRIWEFDEQMTSAKTSHTVDFSSTNESLPPLTTGVWNPHQPEVAIGKECSVQGLDLRSQSLIIDIIQNYFFLSQTFNINGAHSVLVRALDYNPNKPYQIASAGDDCKIRFWDLRNTTNSLKQISDHTHWVWAIAYNRFHDQLFLSSSSDCQVNLQSIVSISSGAFQYDERENDDGSEYDYHDQLGKPTDGLVRAYDQHEDSVYAVAWSTCDPWTAISAVIRKKLQGYVGFANLPNQVHRKSVKKGFHFTVMIVGESGLGKSTLVNTLFGTTLYPNKGEAEPSDETPKTVEIQSLSADIEENGVKLRLTVVDTPGFARFDAYLEQENRVNRRKMVDNRVHACIYFIAPTGHSLKPLDVEFMRRLHTKVNLIPVIAKSDTLTEDEIKQFKQRILDDIAYHKIQIYQAPQYEYDDQETLAENREIISKIPFAIVGSDKEVELPDGRRVRGRKYPWGVIEVDNEEHNDFVKLRQMLIRTHMEELKEHTNDVLYENYRSEKLVTMGVQQDQTVFKEVNPLAKMEEERALHEAKLQKMEAEMKMVFQQKVQEKEAKLKQSEEELYARHKEMKDALEKQRLELEEKKKRLETGRPITPEKAKKKGFSFNNK</sequence>
<organism evidence="1 2">
    <name type="scientific">Dentiscutata heterogama</name>
    <dbReference type="NCBI Taxonomy" id="1316150"/>
    <lineage>
        <taxon>Eukaryota</taxon>
        <taxon>Fungi</taxon>
        <taxon>Fungi incertae sedis</taxon>
        <taxon>Mucoromycota</taxon>
        <taxon>Glomeromycotina</taxon>
        <taxon>Glomeromycetes</taxon>
        <taxon>Diversisporales</taxon>
        <taxon>Gigasporaceae</taxon>
        <taxon>Dentiscutata</taxon>
    </lineage>
</organism>
<evidence type="ECO:0000313" key="1">
    <source>
        <dbReference type="EMBL" id="CAG8440820.1"/>
    </source>
</evidence>
<proteinExistence type="predicted"/>